<evidence type="ECO:0000313" key="1">
    <source>
        <dbReference type="EMBL" id="KDQ17358.1"/>
    </source>
</evidence>
<dbReference type="AlphaFoldDB" id="A0A067MNP9"/>
<proteinExistence type="predicted"/>
<reference evidence="2" key="1">
    <citation type="journal article" date="2014" name="Proc. Natl. Acad. Sci. U.S.A.">
        <title>Extensive sampling of basidiomycete genomes demonstrates inadequacy of the white-rot/brown-rot paradigm for wood decay fungi.</title>
        <authorList>
            <person name="Riley R."/>
            <person name="Salamov A.A."/>
            <person name="Brown D.W."/>
            <person name="Nagy L.G."/>
            <person name="Floudas D."/>
            <person name="Held B.W."/>
            <person name="Levasseur A."/>
            <person name="Lombard V."/>
            <person name="Morin E."/>
            <person name="Otillar R."/>
            <person name="Lindquist E.A."/>
            <person name="Sun H."/>
            <person name="LaButti K.M."/>
            <person name="Schmutz J."/>
            <person name="Jabbour D."/>
            <person name="Luo H."/>
            <person name="Baker S.E."/>
            <person name="Pisabarro A.G."/>
            <person name="Walton J.D."/>
            <person name="Blanchette R.A."/>
            <person name="Henrissat B."/>
            <person name="Martin F."/>
            <person name="Cullen D."/>
            <person name="Hibbett D.S."/>
            <person name="Grigoriev I.V."/>
        </authorList>
    </citation>
    <scope>NUCLEOTIDE SEQUENCE [LARGE SCALE GENOMIC DNA]</scope>
    <source>
        <strain evidence="2">FD-172 SS1</strain>
    </source>
</reference>
<accession>A0A067MNP9</accession>
<gene>
    <name evidence="1" type="ORF">BOTBODRAFT_79731</name>
</gene>
<keyword evidence="2" id="KW-1185">Reference proteome</keyword>
<dbReference type="InParanoid" id="A0A067MNP9"/>
<dbReference type="HOGENOM" id="CLU_2126871_0_0_1"/>
<evidence type="ECO:0000313" key="2">
    <source>
        <dbReference type="Proteomes" id="UP000027195"/>
    </source>
</evidence>
<dbReference type="EMBL" id="KL198024">
    <property type="protein sequence ID" value="KDQ17358.1"/>
    <property type="molecule type" value="Genomic_DNA"/>
</dbReference>
<dbReference type="STRING" id="930990.A0A067MNP9"/>
<dbReference type="Proteomes" id="UP000027195">
    <property type="component" value="Unassembled WGS sequence"/>
</dbReference>
<feature type="non-terminal residue" evidence="1">
    <location>
        <position position="114"/>
    </location>
</feature>
<feature type="non-terminal residue" evidence="1">
    <location>
        <position position="1"/>
    </location>
</feature>
<organism evidence="1 2">
    <name type="scientific">Botryobasidium botryosum (strain FD-172 SS1)</name>
    <dbReference type="NCBI Taxonomy" id="930990"/>
    <lineage>
        <taxon>Eukaryota</taxon>
        <taxon>Fungi</taxon>
        <taxon>Dikarya</taxon>
        <taxon>Basidiomycota</taxon>
        <taxon>Agaricomycotina</taxon>
        <taxon>Agaricomycetes</taxon>
        <taxon>Cantharellales</taxon>
        <taxon>Botryobasidiaceae</taxon>
        <taxon>Botryobasidium</taxon>
    </lineage>
</organism>
<sequence>CPICHSDVYTHEKKPRPILTFDYLPLLPCITALYSNVEQAVITQTYCSTYATAEADPLQIQDVFDSELYKELCHTPASYRGCLLGHNHFSQPTDLALGFWADGFQLFKCGSNDC</sequence>
<protein>
    <submittedName>
        <fullName evidence="1">Uncharacterized protein</fullName>
    </submittedName>
</protein>
<name>A0A067MNP9_BOTB1</name>